<feature type="domain" description="HECT" evidence="4">
    <location>
        <begin position="2250"/>
        <end position="2572"/>
    </location>
</feature>
<evidence type="ECO:0000256" key="1">
    <source>
        <dbReference type="ARBA" id="ARBA00022786"/>
    </source>
</evidence>
<dbReference type="PANTHER" id="PTHR46654:SF1">
    <property type="entry name" value="E3 UBIQUITIN-PROTEIN LIGASE HECTD3"/>
    <property type="match status" value="1"/>
</dbReference>
<evidence type="ECO:0000256" key="3">
    <source>
        <dbReference type="SAM" id="MobiDB-lite"/>
    </source>
</evidence>
<evidence type="ECO:0000256" key="2">
    <source>
        <dbReference type="PROSITE-ProRule" id="PRU00104"/>
    </source>
</evidence>
<dbReference type="InterPro" id="IPR000569">
    <property type="entry name" value="HECT_dom"/>
</dbReference>
<dbReference type="Gene3D" id="3.30.2160.10">
    <property type="entry name" value="Hect, E3 ligase catalytic domain"/>
    <property type="match status" value="1"/>
</dbReference>
<evidence type="ECO:0000313" key="6">
    <source>
        <dbReference type="Proteomes" id="UP001470230"/>
    </source>
</evidence>
<dbReference type="Gene3D" id="3.90.1750.10">
    <property type="entry name" value="Hect, E3 ligase catalytic domains"/>
    <property type="match status" value="1"/>
</dbReference>
<name>A0ABR2HWL4_9EUKA</name>
<gene>
    <name evidence="5" type="ORF">M9Y10_017921</name>
</gene>
<feature type="region of interest" description="Disordered" evidence="3">
    <location>
        <begin position="146"/>
        <end position="166"/>
    </location>
</feature>
<feature type="compositionally biased region" description="Low complexity" evidence="3">
    <location>
        <begin position="1"/>
        <end position="19"/>
    </location>
</feature>
<feature type="region of interest" description="Disordered" evidence="3">
    <location>
        <begin position="1"/>
        <end position="35"/>
    </location>
</feature>
<keyword evidence="6" id="KW-1185">Reference proteome</keyword>
<dbReference type="Pfam" id="PF00632">
    <property type="entry name" value="HECT"/>
    <property type="match status" value="1"/>
</dbReference>
<dbReference type="InterPro" id="IPR042469">
    <property type="entry name" value="HECTD3"/>
</dbReference>
<organism evidence="5 6">
    <name type="scientific">Tritrichomonas musculus</name>
    <dbReference type="NCBI Taxonomy" id="1915356"/>
    <lineage>
        <taxon>Eukaryota</taxon>
        <taxon>Metamonada</taxon>
        <taxon>Parabasalia</taxon>
        <taxon>Tritrichomonadida</taxon>
        <taxon>Tritrichomonadidae</taxon>
        <taxon>Tritrichomonas</taxon>
    </lineage>
</organism>
<sequence>MGSNGSQPTQTPSSSISRRQPSRHSSAEHPSEYSLENPNSLTIYLNEQYEELAFHVDDVLQKQAKCISPPDLFYISVCYPYYCQSVHDMIRRAIRTESIQEAREQEDYLENFQFSEVMDSNRVKVFERCQFKQKIRTLFKDASSPAIEYQEERNNNEEGERENPRKQEEVTFGRILTMLRNRWSQKNRQTIINLFSNINELSDSPSDNFRKMETIFPILSQVMGAESCEAFVPHRDLIWNDIDIEFNDLKKILLFSKPRCCLNFTPSEPLHSLDVEGKVATHGICSNGKFLFVLTEEKVLNIYLIYKGMIHRKVARFQLADRWAINDETYLFCSQKWLFLKDKKITYQTLISTLTCDNLLRFTASLRPELQRVERACCNGATYSTFGREKHFQTFDADTDYLIMANDNRELQSEIMSFPEDKPYVTNGLFWGILLEDEFRIVSTYMPTGVTKYVKNEHFPHDNKLPVIAVTIDMLCNVYFSVTYDGTNSQICSHTYTGAPDAYLFGLKLTESINNNTFESCMLKHFLTCAFSPTIPENLIVVSNQIETDLKSITKWIQKYQNDVNLVKSLLLLLDLNFKKYETKEIAHSLLPLLKSFLRMKEYKRLVSAMIINNFDLFFDKFDLDEFAILYQVFDHPPKINGNIFNEWALNKLSQSSLLSKIPFDKEFILGLLTDRWYSIQRDQEPYAWMVNLLLVAQQTSIEEAVEIIEKDPMNLNKAKLIDSLCNYAQLLISQLLDVINQVIAEKTEKADRTLKYDSILYTLISNFFASAAPITECIQFASVITSDDSNKIIKLLNDEFEIDETLKLFIGYFDMIYTTSISTLIRGGSVYPCEEDYKWLIHCNFHNGDRNLTPSDLSQAKFFLASLENDIITQVSDNVNYLNKHVPKFKAHSSVSFIVPFIMAAFTRQTNTVHLLSARNENNKIPKELEEICNWTNKMRDRFMNIRQRDNTNILNNENNSNYQKQSDKILANLGILINLDPALPDYLSKSPSEREEYQQIIRKFILNNDPDQFHRVLKAIPTRITNVLNGIDKLNSLFNTIKNQIFHRIIIDGISRVNPFERLGYLLSHSELDNDALSILTKFHESCISILHKFHQISILEILYTVLTSCNNFKGKAIEVMNELSYKIRHDDYLSDPYFMTVAGLAASTSTIPELLSSFPQKAKACIIQLLFSKKDAPSILIDEVFSYILNKEISKEIYNPIWIKMLFSVFNKCENNELNSLNKLFQSIFHLFAKRLNDERIVFSSLPEIVYGFRTILNSNNNLSTGFQEILHNIRPNSSFGEIFLLFAIIGGDISEYSTFYSIRNRHGKWLKYSKDNEEYCLQIPITPLTERQTFDINEIVDHVIDVELNMEKSLSFNDILSFWDICMKDQGSVLCRVYLQTLARCIQTMEENIPVQYLSQLAKSAKPYIDFHILLSNQTKLYKSLSKSFKSTKNLLPEHENGFGVIKQDDWVHLFAYNIMKIGQLNINAIILGEGFIVIHRQKPIVIQVPSGAYNGSQEKLFIENGAFSISVIDGKIISICDRGFEADPNTYIEFIAKSIEDIIFEMEHNFDFSNSEIFFDNVDNMNVDYLNSIFNNESQLDAFADDLKAIKPIDFKIVGAEPIERVGMNVQYNKMIEDHCFKEKLEFNGSASMHSFLCRKNEFNICNQLKSVVLAQAAIKDPDSLDFPTSFSLIKSAVVAVGGFDKERLDDEMFPYPLYKGFFMSCSMNFIQDSNVQIFFIAIKTLIKSEEFMNYLGKKLVIMAQDRDYHSLLHKKDLVFIPTDELESFVPSKNDYIIDFPDGSKGKIEIDDSGSWINDTPMVFLLLLWIFIDNCTTPFQRTCAKLAIVDCMLIQSPMIQKYMSQFLTYLQRKIDFTPEDFNSVYIYQLSLLAQKNPKDSHIINFYNCEKTCFEFRPILQPLHSKTLDFNLIDKVDFKESKFEVSPTKMNELIQIMKTYKSVENFPTWYFIPIWKAISSIVYEKYSDDEACKIEGNHADISNNLDSQLLSTITLTVSGDDDDDVGVCIKVRDEGSDNLIELEKYRETYIGYYFINPSKSIQYEWKCSSKYDVKLQMYKVTENQQFSQDTLIADIKSFAVDWTNSDTDELLIECTSMYFNSDNFMWMSLASLDMTDLVSKFGIRVVQCKIACLYMLETYFDVIIGNYEGGSVSEIDKKEIKRLAIQNESLFSYQYRMRIFSLAYESDVLIEMVLSHLSGPIVLNLDSALRFINGESDDYCDSMIFQISEAIQKYPSSRFERKIWGIHFKGSDAVDVTGVTNQTITMAINSFLYLKTGLCVISPNFIDNTVDPSNMGETLVIPYATKDSKQIRIMQFAFGVVLGAMIRCGLNQDIPFPRFVWNSLAGDSITKDDIYENDTLLKDEIEKMKSGELKDHLWVYRDWDNVVKPILGFPEDKPVPIHLVDVYETLVIDLRIKALIRGLNIIRVGFWSNQDIDDPTLLSGGLIEFLCQGKKKLDIGEIIKRIIFKNENADENIKNNFITVLNEYDQTMIKKFLLFTTAKPKPPNFAVVPDYFIVVVFDDTMRVTGYPEGHTCNNTINVPIYPTLDIMREKLSFAFLNCEGMDAK</sequence>
<dbReference type="Proteomes" id="UP001470230">
    <property type="component" value="Unassembled WGS sequence"/>
</dbReference>
<dbReference type="EMBL" id="JAPFFF010000023">
    <property type="protein sequence ID" value="KAK8852927.1"/>
    <property type="molecule type" value="Genomic_DNA"/>
</dbReference>
<feature type="compositionally biased region" description="Basic and acidic residues" evidence="3">
    <location>
        <begin position="150"/>
        <end position="166"/>
    </location>
</feature>
<evidence type="ECO:0000259" key="4">
    <source>
        <dbReference type="PROSITE" id="PS50237"/>
    </source>
</evidence>
<dbReference type="SMART" id="SM00119">
    <property type="entry name" value="HECTc"/>
    <property type="match status" value="1"/>
</dbReference>
<feature type="active site" description="Glycyl thioester intermediate" evidence="2">
    <location>
        <position position="2540"/>
    </location>
</feature>
<protein>
    <recommendedName>
        <fullName evidence="4">HECT domain-containing protein</fullName>
    </recommendedName>
</protein>
<dbReference type="Gene3D" id="3.30.2410.10">
    <property type="entry name" value="Hect, E3 ligase catalytic domain"/>
    <property type="match status" value="1"/>
</dbReference>
<dbReference type="InterPro" id="IPR035983">
    <property type="entry name" value="Hect_E3_ubiquitin_ligase"/>
</dbReference>
<comment type="caution">
    <text evidence="5">The sequence shown here is derived from an EMBL/GenBank/DDBJ whole genome shotgun (WGS) entry which is preliminary data.</text>
</comment>
<dbReference type="PANTHER" id="PTHR46654">
    <property type="entry name" value="E3 UBIQUITIN-PROTEIN LIGASE HECTD3"/>
    <property type="match status" value="1"/>
</dbReference>
<dbReference type="SUPFAM" id="SSF56204">
    <property type="entry name" value="Hect, E3 ligase catalytic domain"/>
    <property type="match status" value="1"/>
</dbReference>
<evidence type="ECO:0000313" key="5">
    <source>
        <dbReference type="EMBL" id="KAK8852927.1"/>
    </source>
</evidence>
<keyword evidence="1 2" id="KW-0833">Ubl conjugation pathway</keyword>
<dbReference type="PROSITE" id="PS50237">
    <property type="entry name" value="HECT"/>
    <property type="match status" value="1"/>
</dbReference>
<reference evidence="5 6" key="1">
    <citation type="submission" date="2024-04" db="EMBL/GenBank/DDBJ databases">
        <title>Tritrichomonas musculus Genome.</title>
        <authorList>
            <person name="Alves-Ferreira E."/>
            <person name="Grigg M."/>
            <person name="Lorenzi H."/>
            <person name="Galac M."/>
        </authorList>
    </citation>
    <scope>NUCLEOTIDE SEQUENCE [LARGE SCALE GENOMIC DNA]</scope>
    <source>
        <strain evidence="5 6">EAF2021</strain>
    </source>
</reference>
<proteinExistence type="predicted"/>
<accession>A0ABR2HWL4</accession>